<protein>
    <submittedName>
        <fullName evidence="1">Uncharacterized protein</fullName>
    </submittedName>
</protein>
<sequence>AAELLEFSRCGALARTDSAQNADNRFFTYFFHVHKFIHKKQKAKKIKEKQ</sequence>
<gene>
    <name evidence="1" type="ORF">S06H3_14262</name>
</gene>
<organism evidence="1">
    <name type="scientific">marine sediment metagenome</name>
    <dbReference type="NCBI Taxonomy" id="412755"/>
    <lineage>
        <taxon>unclassified sequences</taxon>
        <taxon>metagenomes</taxon>
        <taxon>ecological metagenomes</taxon>
    </lineage>
</organism>
<comment type="caution">
    <text evidence="1">The sequence shown here is derived from an EMBL/GenBank/DDBJ whole genome shotgun (WGS) entry which is preliminary data.</text>
</comment>
<evidence type="ECO:0000313" key="1">
    <source>
        <dbReference type="EMBL" id="GAI18075.1"/>
    </source>
</evidence>
<feature type="non-terminal residue" evidence="1">
    <location>
        <position position="1"/>
    </location>
</feature>
<proteinExistence type="predicted"/>
<reference evidence="1" key="1">
    <citation type="journal article" date="2014" name="Front. Microbiol.">
        <title>High frequency of phylogenetically diverse reductive dehalogenase-homologous genes in deep subseafloor sedimentary metagenomes.</title>
        <authorList>
            <person name="Kawai M."/>
            <person name="Futagami T."/>
            <person name="Toyoda A."/>
            <person name="Takaki Y."/>
            <person name="Nishi S."/>
            <person name="Hori S."/>
            <person name="Arai W."/>
            <person name="Tsubouchi T."/>
            <person name="Morono Y."/>
            <person name="Uchiyama I."/>
            <person name="Ito T."/>
            <person name="Fujiyama A."/>
            <person name="Inagaki F."/>
            <person name="Takami H."/>
        </authorList>
    </citation>
    <scope>NUCLEOTIDE SEQUENCE</scope>
    <source>
        <strain evidence="1">Expedition CK06-06</strain>
    </source>
</reference>
<name>X1MTR0_9ZZZZ</name>
<dbReference type="EMBL" id="BARV01006974">
    <property type="protein sequence ID" value="GAI18075.1"/>
    <property type="molecule type" value="Genomic_DNA"/>
</dbReference>
<dbReference type="AlphaFoldDB" id="X1MTR0"/>
<accession>X1MTR0</accession>